<dbReference type="Proteomes" id="UP000472372">
    <property type="component" value="Chromosome 12"/>
</dbReference>
<dbReference type="AlphaFoldDB" id="A0A6S6WFD5"/>
<sequence>MDQLRQRYNSGEGGEPMNADFNLHRIFLVADDEALSDTSASIVKCVDADYRAEDYIPRNTRVGRQRYFGWMRMKAGSVANFWVELGHFNMSEIAPPTIGGSHLETWGGHM</sequence>
<accession>A0A6S6WFD5</accession>
<reference evidence="1" key="1">
    <citation type="submission" date="2021-02" db="EMBL/GenBank/DDBJ databases">
        <authorList>
            <person name="Syme A R."/>
            <person name="Syme A R."/>
            <person name="Moolhuijzen P."/>
        </authorList>
    </citation>
    <scope>NUCLEOTIDE SEQUENCE</scope>
    <source>
        <strain evidence="1">W1-1</strain>
    </source>
</reference>
<name>A0A6S6WFD5_9PLEO</name>
<evidence type="ECO:0000313" key="2">
    <source>
        <dbReference type="Proteomes" id="UP000472372"/>
    </source>
</evidence>
<dbReference type="EMBL" id="HG992988">
    <property type="protein sequence ID" value="CAE7218117.1"/>
    <property type="molecule type" value="Genomic_DNA"/>
</dbReference>
<proteinExistence type="predicted"/>
<gene>
    <name evidence="1" type="ORF">PTTW11_10991</name>
</gene>
<protein>
    <submittedName>
        <fullName evidence="1">Uncharacterized protein</fullName>
    </submittedName>
</protein>
<organism evidence="1 2">
    <name type="scientific">Pyrenophora teres f. teres</name>
    <dbReference type="NCBI Taxonomy" id="97479"/>
    <lineage>
        <taxon>Eukaryota</taxon>
        <taxon>Fungi</taxon>
        <taxon>Dikarya</taxon>
        <taxon>Ascomycota</taxon>
        <taxon>Pezizomycotina</taxon>
        <taxon>Dothideomycetes</taxon>
        <taxon>Pleosporomycetidae</taxon>
        <taxon>Pleosporales</taxon>
        <taxon>Pleosporineae</taxon>
        <taxon>Pleosporaceae</taxon>
        <taxon>Pyrenophora</taxon>
    </lineage>
</organism>
<evidence type="ECO:0000313" key="1">
    <source>
        <dbReference type="EMBL" id="CAE7218117.1"/>
    </source>
</evidence>